<keyword evidence="6 7" id="KW-0472">Membrane</keyword>
<evidence type="ECO:0000256" key="6">
    <source>
        <dbReference type="ARBA" id="ARBA00023136"/>
    </source>
</evidence>
<dbReference type="SUPFAM" id="SSF82689">
    <property type="entry name" value="Mechanosensitive channel protein MscS (YggB), C-terminal domain"/>
    <property type="match status" value="1"/>
</dbReference>
<evidence type="ECO:0000313" key="10">
    <source>
        <dbReference type="EMBL" id="OIS90571.1"/>
    </source>
</evidence>
<dbReference type="GO" id="GO:0008381">
    <property type="term" value="F:mechanosensitive monoatomic ion channel activity"/>
    <property type="evidence" value="ECO:0007669"/>
    <property type="project" value="InterPro"/>
</dbReference>
<keyword evidence="5 7" id="KW-1133">Transmembrane helix</keyword>
<reference evidence="10 11" key="1">
    <citation type="submission" date="2016-10" db="EMBL/GenBank/DDBJ databases">
        <title>The Draft Genome Sequence of the Potato Rhizosphere Bacteria Ochrobactrum sp. IPA7.2.</title>
        <authorList>
            <person name="Gogoleva N.E."/>
            <person name="Khlopko Y.A."/>
            <person name="Burygin G.L."/>
            <person name="Plotnikov A.O."/>
        </authorList>
    </citation>
    <scope>NUCLEOTIDE SEQUENCE [LARGE SCALE GENOMIC DNA]</scope>
    <source>
        <strain evidence="10 11">IPA7.2</strain>
    </source>
</reference>
<dbReference type="InterPro" id="IPR049278">
    <property type="entry name" value="MS_channel_C"/>
</dbReference>
<keyword evidence="3" id="KW-1003">Cell membrane</keyword>
<evidence type="ECO:0000256" key="1">
    <source>
        <dbReference type="ARBA" id="ARBA00004651"/>
    </source>
</evidence>
<gene>
    <name evidence="10" type="ORF">BLA27_26135</name>
</gene>
<dbReference type="InterPro" id="IPR011066">
    <property type="entry name" value="MscS_channel_C_sf"/>
</dbReference>
<protein>
    <submittedName>
        <fullName evidence="10">Mechanosensitive ion channel protein MscS</fullName>
    </submittedName>
</protein>
<dbReference type="Gene3D" id="2.30.30.60">
    <property type="match status" value="1"/>
</dbReference>
<name>A0A1J6HDT5_9HYPH</name>
<evidence type="ECO:0000256" key="2">
    <source>
        <dbReference type="ARBA" id="ARBA00008017"/>
    </source>
</evidence>
<dbReference type="Pfam" id="PF21082">
    <property type="entry name" value="MS_channel_3rd"/>
    <property type="match status" value="1"/>
</dbReference>
<feature type="transmembrane region" description="Helical" evidence="7">
    <location>
        <begin position="413"/>
        <end position="430"/>
    </location>
</feature>
<feature type="transmembrane region" description="Helical" evidence="7">
    <location>
        <begin position="157"/>
        <end position="177"/>
    </location>
</feature>
<proteinExistence type="inferred from homology"/>
<comment type="subcellular location">
    <subcellularLocation>
        <location evidence="1">Cell membrane</location>
        <topology evidence="1">Multi-pass membrane protein</topology>
    </subcellularLocation>
</comment>
<dbReference type="Pfam" id="PF00924">
    <property type="entry name" value="MS_channel_2nd"/>
    <property type="match status" value="1"/>
</dbReference>
<feature type="transmembrane region" description="Helical" evidence="7">
    <location>
        <begin position="381"/>
        <end position="401"/>
    </location>
</feature>
<feature type="transmembrane region" description="Helical" evidence="7">
    <location>
        <begin position="311"/>
        <end position="341"/>
    </location>
</feature>
<feature type="transmembrane region" description="Helical" evidence="7">
    <location>
        <begin position="119"/>
        <end position="137"/>
    </location>
</feature>
<dbReference type="OrthoDB" id="9814206at2"/>
<dbReference type="Gene3D" id="1.10.287.1260">
    <property type="match status" value="1"/>
</dbReference>
<keyword evidence="4 7" id="KW-0812">Transmembrane</keyword>
<evidence type="ECO:0000256" key="5">
    <source>
        <dbReference type="ARBA" id="ARBA00022989"/>
    </source>
</evidence>
<comment type="caution">
    <text evidence="10">The sequence shown here is derived from an EMBL/GenBank/DDBJ whole genome shotgun (WGS) entry which is preliminary data.</text>
</comment>
<evidence type="ECO:0000256" key="3">
    <source>
        <dbReference type="ARBA" id="ARBA00022475"/>
    </source>
</evidence>
<evidence type="ECO:0000256" key="4">
    <source>
        <dbReference type="ARBA" id="ARBA00022692"/>
    </source>
</evidence>
<feature type="transmembrane region" description="Helical" evidence="7">
    <location>
        <begin position="183"/>
        <end position="201"/>
    </location>
</feature>
<dbReference type="InterPro" id="IPR010920">
    <property type="entry name" value="LSM_dom_sf"/>
</dbReference>
<evidence type="ECO:0000313" key="11">
    <source>
        <dbReference type="Proteomes" id="UP000182985"/>
    </source>
</evidence>
<feature type="domain" description="Mechanosensitive ion channel MscS C-terminal" evidence="9">
    <location>
        <begin position="580"/>
        <end position="667"/>
    </location>
</feature>
<dbReference type="InterPro" id="IPR045276">
    <property type="entry name" value="YbiO_bact"/>
</dbReference>
<dbReference type="SUPFAM" id="SSF82861">
    <property type="entry name" value="Mechanosensitive channel protein MscS (YggB), transmembrane region"/>
    <property type="match status" value="1"/>
</dbReference>
<dbReference type="EMBL" id="MOEC01000047">
    <property type="protein sequence ID" value="OIS90571.1"/>
    <property type="molecule type" value="Genomic_DNA"/>
</dbReference>
<keyword evidence="11" id="KW-1185">Reference proteome</keyword>
<accession>A0A1J6HDT5</accession>
<comment type="similarity">
    <text evidence="2">Belongs to the MscS (TC 1.A.23) family.</text>
</comment>
<evidence type="ECO:0000256" key="7">
    <source>
        <dbReference type="SAM" id="Phobius"/>
    </source>
</evidence>
<feature type="transmembrane region" description="Helical" evidence="7">
    <location>
        <begin position="278"/>
        <end position="299"/>
    </location>
</feature>
<dbReference type="RefSeq" id="WP_071634197.1">
    <property type="nucleotide sequence ID" value="NZ_MOEC01000047.1"/>
</dbReference>
<dbReference type="InterPro" id="IPR006685">
    <property type="entry name" value="MscS_channel_2nd"/>
</dbReference>
<organism evidence="10 11">
    <name type="scientific">Brucella cytisi</name>
    <dbReference type="NCBI Taxonomy" id="407152"/>
    <lineage>
        <taxon>Bacteria</taxon>
        <taxon>Pseudomonadati</taxon>
        <taxon>Pseudomonadota</taxon>
        <taxon>Alphaproteobacteria</taxon>
        <taxon>Hyphomicrobiales</taxon>
        <taxon>Brucellaceae</taxon>
        <taxon>Brucella/Ochrobactrum group</taxon>
        <taxon>Brucella</taxon>
    </lineage>
</organism>
<feature type="transmembrane region" description="Helical" evidence="7">
    <location>
        <begin position="464"/>
        <end position="483"/>
    </location>
</feature>
<dbReference type="InterPro" id="IPR023408">
    <property type="entry name" value="MscS_beta-dom_sf"/>
</dbReference>
<dbReference type="GO" id="GO:0005886">
    <property type="term" value="C:plasma membrane"/>
    <property type="evidence" value="ECO:0007669"/>
    <property type="project" value="UniProtKB-SubCell"/>
</dbReference>
<sequence>MGTVLALRNCALVLVTFIVLSIWQGSGWAQETAPEVPPEKVRQLLEVLNEPDVKAWLESKAAPPPATAPALSDTFASWETAVRNRIAGLVAAVPRIPRELADASGVIARDVNDGRPGKVILILVALMAVGFGAEWLVRKWLPNKALSYGRNLVPQAILANLAALLTFSLASIGSFLILEWPPLLRRIILILLVAVIAFRFVRSICTPATVLLAIQPSASPDQPPNEMPNGTFPEQQAAADGIATANFWSRRISVMAGIFLFGWAIVSIMRAVGFSPEVAQIGSFLLGLGLLPVAIEVVWRRPGPGPSALKAMLLTLFLIGLWLIWVGGMLGVLWIGIYALLLPPVLRGAGRLAQAFAGNDKPTGVIGVIFDVIVARGARALVIAAAVVWLAYLWKFSAAALSGNGLGERLVNGLFNAIIILVVADLLWQLSKALIDYQLRAVDPADVSVAAIARSGRLRTLLPIFRNALAAFIAVVAVLTILSGMGVQILPLIAGAGIFGVAIGFGAQTLVKDILSGVFYMLDDAFRVGEYIQSGSYKGTVESFSLRSIRLRHHRGPVFTVPFGQLGAIQNMSRDWVIEKMTIGVTHDSDVELARKLIKQIGLELAEDPEFAANTIEPLKMQGIDSFGEYSILLRTKLMTKPGTQFGIKRRANMMIKKAFEENGIKIAYPKVHVEGGSETAAASASHEIMRKMHAQAAATEEKT</sequence>
<feature type="transmembrane region" description="Helical" evidence="7">
    <location>
        <begin position="489"/>
        <end position="511"/>
    </location>
</feature>
<dbReference type="AlphaFoldDB" id="A0A1J6HDT5"/>
<evidence type="ECO:0000259" key="9">
    <source>
        <dbReference type="Pfam" id="PF21082"/>
    </source>
</evidence>
<evidence type="ECO:0000259" key="8">
    <source>
        <dbReference type="Pfam" id="PF00924"/>
    </source>
</evidence>
<feature type="transmembrane region" description="Helical" evidence="7">
    <location>
        <begin position="252"/>
        <end position="272"/>
    </location>
</feature>
<dbReference type="Proteomes" id="UP000182985">
    <property type="component" value="Unassembled WGS sequence"/>
</dbReference>
<dbReference type="SUPFAM" id="SSF50182">
    <property type="entry name" value="Sm-like ribonucleoproteins"/>
    <property type="match status" value="1"/>
</dbReference>
<dbReference type="InterPro" id="IPR011014">
    <property type="entry name" value="MscS_channel_TM-2"/>
</dbReference>
<dbReference type="PANTHER" id="PTHR30460:SF0">
    <property type="entry name" value="MODERATE CONDUCTANCE MECHANOSENSITIVE CHANNEL YBIO"/>
    <property type="match status" value="1"/>
</dbReference>
<dbReference type="PANTHER" id="PTHR30460">
    <property type="entry name" value="MODERATE CONDUCTANCE MECHANOSENSITIVE CHANNEL YBIO"/>
    <property type="match status" value="1"/>
</dbReference>
<feature type="domain" description="Mechanosensitive ion channel MscS" evidence="8">
    <location>
        <begin position="509"/>
        <end position="574"/>
    </location>
</feature>
<dbReference type="Gene3D" id="3.30.70.100">
    <property type="match status" value="1"/>
</dbReference>